<protein>
    <submittedName>
        <fullName evidence="1">Uncharacterized protein</fullName>
    </submittedName>
</protein>
<name>A0A4Q0T2R3_9BACT</name>
<accession>A0A4Q0T2R3</accession>
<comment type="caution">
    <text evidence="1">The sequence shown here is derived from an EMBL/GenBank/DDBJ whole genome shotgun (WGS) entry which is preliminary data.</text>
</comment>
<dbReference type="Proteomes" id="UP000289437">
    <property type="component" value="Unassembled WGS sequence"/>
</dbReference>
<keyword evidence="2" id="KW-1185">Reference proteome</keyword>
<reference evidence="2" key="2">
    <citation type="submission" date="2019-02" db="EMBL/GenBank/DDBJ databases">
        <title>Granulicella sibirica sp. nov., a psychrotolerant acidobacterium isolated from an organic soil layer in forested tundra, West Siberia.</title>
        <authorList>
            <person name="Oshkin I.Y."/>
            <person name="Kulichevskaya I.S."/>
            <person name="Rijpstra W.I.C."/>
            <person name="Sinninghe Damste J.S."/>
            <person name="Rakitin A.L."/>
            <person name="Ravin N.V."/>
            <person name="Dedysh S.N."/>
        </authorList>
    </citation>
    <scope>NUCLEOTIDE SEQUENCE [LARGE SCALE GENOMIC DNA]</scope>
    <source>
        <strain evidence="2">AF10</strain>
    </source>
</reference>
<evidence type="ECO:0000313" key="2">
    <source>
        <dbReference type="Proteomes" id="UP000289437"/>
    </source>
</evidence>
<proteinExistence type="predicted"/>
<dbReference type="EMBL" id="RDSM01000001">
    <property type="protein sequence ID" value="RXH56720.1"/>
    <property type="molecule type" value="Genomic_DNA"/>
</dbReference>
<organism evidence="1 2">
    <name type="scientific">Granulicella sibirica</name>
    <dbReference type="NCBI Taxonomy" id="2479048"/>
    <lineage>
        <taxon>Bacteria</taxon>
        <taxon>Pseudomonadati</taxon>
        <taxon>Acidobacteriota</taxon>
        <taxon>Terriglobia</taxon>
        <taxon>Terriglobales</taxon>
        <taxon>Acidobacteriaceae</taxon>
        <taxon>Granulicella</taxon>
    </lineage>
</organism>
<reference evidence="1 2" key="1">
    <citation type="submission" date="2018-11" db="EMBL/GenBank/DDBJ databases">
        <authorList>
            <person name="Mardanov A.V."/>
            <person name="Ravin N.V."/>
            <person name="Dedysh S.N."/>
        </authorList>
    </citation>
    <scope>NUCLEOTIDE SEQUENCE [LARGE SCALE GENOMIC DNA]</scope>
    <source>
        <strain evidence="1 2">AF10</strain>
    </source>
</reference>
<dbReference type="AlphaFoldDB" id="A0A4Q0T2R3"/>
<sequence length="62" mass="7340">MQIVFLNRAFVQKRFDAENVLGAYQLKDGALQRVIPSDTESFRWTESAELQFTLEDWFEIKL</sequence>
<evidence type="ECO:0000313" key="1">
    <source>
        <dbReference type="EMBL" id="RXH56720.1"/>
    </source>
</evidence>
<gene>
    <name evidence="1" type="ORF">GRAN_0030</name>
</gene>